<evidence type="ECO:0000256" key="3">
    <source>
        <dbReference type="ARBA" id="ARBA00022989"/>
    </source>
</evidence>
<protein>
    <submittedName>
        <fullName evidence="7">ABC transporter ATP-binding protein</fullName>
    </submittedName>
</protein>
<dbReference type="GeneID" id="97987337"/>
<name>A0A3E3I5T5_9FIRM</name>
<keyword evidence="2 5" id="KW-0812">Transmembrane</keyword>
<evidence type="ECO:0000259" key="6">
    <source>
        <dbReference type="PROSITE" id="PS50929"/>
    </source>
</evidence>
<keyword evidence="7" id="KW-0547">Nucleotide-binding</keyword>
<dbReference type="InterPro" id="IPR011527">
    <property type="entry name" value="ABC1_TM_dom"/>
</dbReference>
<keyword evidence="4 5" id="KW-0472">Membrane</keyword>
<dbReference type="SUPFAM" id="SSF90123">
    <property type="entry name" value="ABC transporter transmembrane region"/>
    <property type="match status" value="1"/>
</dbReference>
<gene>
    <name evidence="7" type="ORF">DXC51_10730</name>
</gene>
<evidence type="ECO:0000256" key="5">
    <source>
        <dbReference type="SAM" id="Phobius"/>
    </source>
</evidence>
<evidence type="ECO:0000256" key="1">
    <source>
        <dbReference type="ARBA" id="ARBA00004651"/>
    </source>
</evidence>
<dbReference type="GO" id="GO:0015421">
    <property type="term" value="F:ABC-type oligopeptide transporter activity"/>
    <property type="evidence" value="ECO:0007669"/>
    <property type="project" value="TreeGrafter"/>
</dbReference>
<sequence length="318" mass="35424">MHLLKTLLHKRKYLISTAVLLNILSVLWTLLWNIQLRHIIDSVSKGQVIPGNMVVRALMLIAAISIFSLLSESISGLSCEVMTHDLRMGFAGRLAEMSLPELEQINAGEEVSGFQNEIGEVSDYMTENMVKLAGDAVRFAGTLILLLSVCPLLTAGAYLPVAGIVAYVFYSSKIIGRLTQQEQEARKKMDGYVDIILTLFPIIRIYDAAGLLWERFREENRIWGQAAEKREKTAAELMSLSALLSSIPVLLLLLLGGYLTQKQVITTGTLYLFLNLSGNVTGIMMNMPGHIAAFRKFKAHMERLEPHISMDPDIFNNL</sequence>
<feature type="transmembrane region" description="Helical" evidence="5">
    <location>
        <begin position="270"/>
        <end position="294"/>
    </location>
</feature>
<evidence type="ECO:0000256" key="2">
    <source>
        <dbReference type="ARBA" id="ARBA00022692"/>
    </source>
</evidence>
<feature type="transmembrane region" description="Helical" evidence="5">
    <location>
        <begin position="139"/>
        <end position="170"/>
    </location>
</feature>
<comment type="subcellular location">
    <subcellularLocation>
        <location evidence="1">Cell membrane</location>
        <topology evidence="1">Multi-pass membrane protein</topology>
    </subcellularLocation>
</comment>
<evidence type="ECO:0000313" key="8">
    <source>
        <dbReference type="Proteomes" id="UP000260812"/>
    </source>
</evidence>
<accession>A0A3E3I5T5</accession>
<feature type="transmembrane region" description="Helical" evidence="5">
    <location>
        <begin position="53"/>
        <end position="70"/>
    </location>
</feature>
<dbReference type="PANTHER" id="PTHR43394">
    <property type="entry name" value="ATP-DEPENDENT PERMEASE MDL1, MITOCHONDRIAL"/>
    <property type="match status" value="1"/>
</dbReference>
<dbReference type="PROSITE" id="PS50929">
    <property type="entry name" value="ABC_TM1F"/>
    <property type="match status" value="1"/>
</dbReference>
<feature type="transmembrane region" description="Helical" evidence="5">
    <location>
        <begin position="12"/>
        <end position="33"/>
    </location>
</feature>
<dbReference type="InterPro" id="IPR036640">
    <property type="entry name" value="ABC1_TM_sf"/>
</dbReference>
<dbReference type="AlphaFoldDB" id="A0A3E3I5T5"/>
<proteinExistence type="predicted"/>
<dbReference type="PANTHER" id="PTHR43394:SF1">
    <property type="entry name" value="ATP-BINDING CASSETTE SUB-FAMILY B MEMBER 10, MITOCHONDRIAL"/>
    <property type="match status" value="1"/>
</dbReference>
<organism evidence="7 8">
    <name type="scientific">Eisenbergiella massiliensis</name>
    <dbReference type="NCBI Taxonomy" id="1720294"/>
    <lineage>
        <taxon>Bacteria</taxon>
        <taxon>Bacillati</taxon>
        <taxon>Bacillota</taxon>
        <taxon>Clostridia</taxon>
        <taxon>Lachnospirales</taxon>
        <taxon>Lachnospiraceae</taxon>
        <taxon>Eisenbergiella</taxon>
    </lineage>
</organism>
<dbReference type="RefSeq" id="WP_117544515.1">
    <property type="nucleotide sequence ID" value="NZ_QVLV01000006.1"/>
</dbReference>
<dbReference type="Pfam" id="PF00664">
    <property type="entry name" value="ABC_membrane"/>
    <property type="match status" value="1"/>
</dbReference>
<dbReference type="GO" id="GO:0005886">
    <property type="term" value="C:plasma membrane"/>
    <property type="evidence" value="ECO:0007669"/>
    <property type="project" value="UniProtKB-SubCell"/>
</dbReference>
<dbReference type="Proteomes" id="UP000260812">
    <property type="component" value="Unassembled WGS sequence"/>
</dbReference>
<comment type="caution">
    <text evidence="7">The sequence shown here is derived from an EMBL/GenBank/DDBJ whole genome shotgun (WGS) entry which is preliminary data.</text>
</comment>
<dbReference type="GO" id="GO:0005524">
    <property type="term" value="F:ATP binding"/>
    <property type="evidence" value="ECO:0007669"/>
    <property type="project" value="UniProtKB-KW"/>
</dbReference>
<evidence type="ECO:0000313" key="7">
    <source>
        <dbReference type="EMBL" id="RGE61008.1"/>
    </source>
</evidence>
<evidence type="ECO:0000256" key="4">
    <source>
        <dbReference type="ARBA" id="ARBA00023136"/>
    </source>
</evidence>
<keyword evidence="3 5" id="KW-1133">Transmembrane helix</keyword>
<keyword evidence="8" id="KW-1185">Reference proteome</keyword>
<dbReference type="InterPro" id="IPR039421">
    <property type="entry name" value="Type_1_exporter"/>
</dbReference>
<feature type="domain" description="ABC transmembrane type-1" evidence="6">
    <location>
        <begin position="18"/>
        <end position="296"/>
    </location>
</feature>
<dbReference type="EMBL" id="QVLV01000006">
    <property type="protein sequence ID" value="RGE61008.1"/>
    <property type="molecule type" value="Genomic_DNA"/>
</dbReference>
<feature type="transmembrane region" description="Helical" evidence="5">
    <location>
        <begin position="195"/>
        <end position="213"/>
    </location>
</feature>
<feature type="transmembrane region" description="Helical" evidence="5">
    <location>
        <begin position="234"/>
        <end position="258"/>
    </location>
</feature>
<dbReference type="Gene3D" id="1.20.1560.10">
    <property type="entry name" value="ABC transporter type 1, transmembrane domain"/>
    <property type="match status" value="1"/>
</dbReference>
<reference evidence="7" key="1">
    <citation type="submission" date="2018-08" db="EMBL/GenBank/DDBJ databases">
        <title>A genome reference for cultivated species of the human gut microbiota.</title>
        <authorList>
            <person name="Zou Y."/>
            <person name="Xue W."/>
            <person name="Luo G."/>
        </authorList>
    </citation>
    <scope>NUCLEOTIDE SEQUENCE [LARGE SCALE GENOMIC DNA]</scope>
    <source>
        <strain evidence="7">TF05-5AC</strain>
    </source>
</reference>
<keyword evidence="7" id="KW-0067">ATP-binding</keyword>